<reference evidence="4" key="1">
    <citation type="submission" date="2025-08" db="UniProtKB">
        <authorList>
            <consortium name="RefSeq"/>
        </authorList>
    </citation>
    <scope>IDENTIFICATION</scope>
    <source>
        <tissue evidence="4">Young leaves</tissue>
    </source>
</reference>
<dbReference type="AlphaFoldDB" id="A0A6J1HW09"/>
<proteinExistence type="predicted"/>
<dbReference type="GeneID" id="111467986"/>
<dbReference type="OrthoDB" id="8063676at2759"/>
<gene>
    <name evidence="4" type="primary">LOC111467986</name>
</gene>
<keyword evidence="3" id="KW-1185">Reference proteome</keyword>
<accession>A0A6J1HW09</accession>
<evidence type="ECO:0000313" key="3">
    <source>
        <dbReference type="Proteomes" id="UP000504608"/>
    </source>
</evidence>
<dbReference type="KEGG" id="cmax:111467986"/>
<dbReference type="PANTHER" id="PTHR35317:SF28">
    <property type="entry name" value="ZINC FINGER, CCHC-TYPE, RIBONUCLEASE H-LIKE DOMAIN, GAG-PRE-INTEGRASE DOMAIN PROTEIN-RELATED"/>
    <property type="match status" value="1"/>
</dbReference>
<feature type="coiled-coil region" evidence="1">
    <location>
        <begin position="286"/>
        <end position="362"/>
    </location>
</feature>
<protein>
    <submittedName>
        <fullName evidence="4">Uncharacterized protein LOC111467986</fullName>
    </submittedName>
</protein>
<evidence type="ECO:0000256" key="1">
    <source>
        <dbReference type="SAM" id="Coils"/>
    </source>
</evidence>
<dbReference type="Pfam" id="PF14223">
    <property type="entry name" value="Retrotran_gag_2"/>
    <property type="match status" value="1"/>
</dbReference>
<dbReference type="Proteomes" id="UP000504608">
    <property type="component" value="Unplaced"/>
</dbReference>
<dbReference type="RefSeq" id="XP_022968851.1">
    <property type="nucleotide sequence ID" value="XM_023113083.1"/>
</dbReference>
<dbReference type="PANTHER" id="PTHR35317">
    <property type="entry name" value="OS04G0629600 PROTEIN"/>
    <property type="match status" value="1"/>
</dbReference>
<sequence>MANMMANMMGQMPLPRLTKMNYENWSIQMKALLGSQDAWGVVEEGFEEPKNIIGYTAAQNKALKELQSKDKAALYMLFRAVDKSSFEKIVRATALKEAWDTLEKVFIGTDRVKQVRLQTLRGKLESLKMKESENIYDCGKPTKSKRRNVTRDTEESKDLAKFTVDELADSLEAHEQRKKKKEETLDQALQTKASIKDEKRLSSRGKGGRNDQPSFGGAANEDILLMSQNEELKTKEHNGVKDDGSSSEAVEIVGNEEKEENGKVIFELVKKIEEDMEKDNGLLMDLDALVEELVREEKDVEMLTQQRDSLDVNLNRVQHEAVNLRHTVEIITCDKAIMEEAKMEVENVVVDLRRELSKLKGLRFE</sequence>
<name>A0A6J1HW09_CUCMA</name>
<feature type="region of interest" description="Disordered" evidence="2">
    <location>
        <begin position="173"/>
        <end position="218"/>
    </location>
</feature>
<keyword evidence="1" id="KW-0175">Coiled coil</keyword>
<organism evidence="3 4">
    <name type="scientific">Cucurbita maxima</name>
    <name type="common">Pumpkin</name>
    <name type="synonym">Winter squash</name>
    <dbReference type="NCBI Taxonomy" id="3661"/>
    <lineage>
        <taxon>Eukaryota</taxon>
        <taxon>Viridiplantae</taxon>
        <taxon>Streptophyta</taxon>
        <taxon>Embryophyta</taxon>
        <taxon>Tracheophyta</taxon>
        <taxon>Spermatophyta</taxon>
        <taxon>Magnoliopsida</taxon>
        <taxon>eudicotyledons</taxon>
        <taxon>Gunneridae</taxon>
        <taxon>Pentapetalae</taxon>
        <taxon>rosids</taxon>
        <taxon>fabids</taxon>
        <taxon>Cucurbitales</taxon>
        <taxon>Cucurbitaceae</taxon>
        <taxon>Cucurbiteae</taxon>
        <taxon>Cucurbita</taxon>
    </lineage>
</organism>
<evidence type="ECO:0000256" key="2">
    <source>
        <dbReference type="SAM" id="MobiDB-lite"/>
    </source>
</evidence>
<evidence type="ECO:0000313" key="4">
    <source>
        <dbReference type="RefSeq" id="XP_022968851.1"/>
    </source>
</evidence>